<name>A0A368XGU9_9BURK</name>
<keyword evidence="2" id="KW-1185">Reference proteome</keyword>
<accession>A0A368XGU9</accession>
<evidence type="ECO:0000313" key="1">
    <source>
        <dbReference type="EMBL" id="RCW66248.1"/>
    </source>
</evidence>
<dbReference type="AlphaFoldDB" id="A0A368XGU9"/>
<gene>
    <name evidence="1" type="ORF">DES41_111206</name>
</gene>
<comment type="caution">
    <text evidence="1">The sequence shown here is derived from an EMBL/GenBank/DDBJ whole genome shotgun (WGS) entry which is preliminary data.</text>
</comment>
<proteinExistence type="predicted"/>
<dbReference type="EMBL" id="QPJK01000011">
    <property type="protein sequence ID" value="RCW66248.1"/>
    <property type="molecule type" value="Genomic_DNA"/>
</dbReference>
<sequence length="75" mass="8068">MPMDYLLSIEYVQLPFRVTDERALQCVRVLKAAGLIEASIVASDVPGRDSAADIRAITGKGRVAIAHHAQGKPLP</sequence>
<dbReference type="Proteomes" id="UP000252884">
    <property type="component" value="Unassembled WGS sequence"/>
</dbReference>
<evidence type="ECO:0000313" key="2">
    <source>
        <dbReference type="Proteomes" id="UP000252884"/>
    </source>
</evidence>
<organism evidence="1 2">
    <name type="scientific">Pseudorhodoferax soli</name>
    <dbReference type="NCBI Taxonomy" id="545864"/>
    <lineage>
        <taxon>Bacteria</taxon>
        <taxon>Pseudomonadati</taxon>
        <taxon>Pseudomonadota</taxon>
        <taxon>Betaproteobacteria</taxon>
        <taxon>Burkholderiales</taxon>
        <taxon>Comamonadaceae</taxon>
    </lineage>
</organism>
<reference evidence="1 2" key="1">
    <citation type="submission" date="2018-07" db="EMBL/GenBank/DDBJ databases">
        <title>Genomic Encyclopedia of Type Strains, Phase IV (KMG-IV): sequencing the most valuable type-strain genomes for metagenomic binning, comparative biology and taxonomic classification.</title>
        <authorList>
            <person name="Goeker M."/>
        </authorList>
    </citation>
    <scope>NUCLEOTIDE SEQUENCE [LARGE SCALE GENOMIC DNA]</scope>
    <source>
        <strain evidence="1 2">DSM 21634</strain>
    </source>
</reference>
<protein>
    <submittedName>
        <fullName evidence="1">Uncharacterized protein</fullName>
    </submittedName>
</protein>